<dbReference type="EMBL" id="KN818261">
    <property type="protein sequence ID" value="KIL63265.1"/>
    <property type="molecule type" value="Genomic_DNA"/>
</dbReference>
<reference evidence="2 3" key="1">
    <citation type="submission" date="2014-04" db="EMBL/GenBank/DDBJ databases">
        <title>Evolutionary Origins and Diversification of the Mycorrhizal Mutualists.</title>
        <authorList>
            <consortium name="DOE Joint Genome Institute"/>
            <consortium name="Mycorrhizal Genomics Consortium"/>
            <person name="Kohler A."/>
            <person name="Kuo A."/>
            <person name="Nagy L.G."/>
            <person name="Floudas D."/>
            <person name="Copeland A."/>
            <person name="Barry K.W."/>
            <person name="Cichocki N."/>
            <person name="Veneault-Fourrey C."/>
            <person name="LaButti K."/>
            <person name="Lindquist E.A."/>
            <person name="Lipzen A."/>
            <person name="Lundell T."/>
            <person name="Morin E."/>
            <person name="Murat C."/>
            <person name="Riley R."/>
            <person name="Ohm R."/>
            <person name="Sun H."/>
            <person name="Tunlid A."/>
            <person name="Henrissat B."/>
            <person name="Grigoriev I.V."/>
            <person name="Hibbett D.S."/>
            <person name="Martin F."/>
        </authorList>
    </citation>
    <scope>NUCLEOTIDE SEQUENCE [LARGE SCALE GENOMIC DNA]</scope>
    <source>
        <strain evidence="2 3">Koide BX008</strain>
    </source>
</reference>
<gene>
    <name evidence="2" type="ORF">M378DRAFT_198901</name>
</gene>
<evidence type="ECO:0000313" key="2">
    <source>
        <dbReference type="EMBL" id="KIL63265.1"/>
    </source>
</evidence>
<feature type="region of interest" description="Disordered" evidence="1">
    <location>
        <begin position="581"/>
        <end position="602"/>
    </location>
</feature>
<feature type="region of interest" description="Disordered" evidence="1">
    <location>
        <begin position="451"/>
        <end position="510"/>
    </location>
</feature>
<protein>
    <submittedName>
        <fullName evidence="2">Uncharacterized protein</fullName>
    </submittedName>
</protein>
<accession>A0A0C2SJ69</accession>
<keyword evidence="3" id="KW-1185">Reference proteome</keyword>
<dbReference type="HOGENOM" id="CLU_012464_0_0_1"/>
<sequence length="644" mass="69563">MESAILECHSPVAIPSMNNPSSNTSLDQVSSLREAALSTLRAKRRKPGLEKASLSRPPPPDSIQLDYGQEESHQPTPKPTPSCLPKIVASSSGKQPESVPEDVHMREEGEISEEEDIPPAPPAPKETPKSPVEDAKPPSANPISAARRFSAASKDLSQTTTQSRRSSEPSLVSPQSTRHRSATPGAHLSAVHLALLALDEKHVRPGIQMTQQQYDTAKDIVLDLLGWGVPPEYLVECGLSRELVFYVFAELNLRLPRNLDTTGLIPYTPEAMLTARQAAATATQVEAPISSPIQTSSPIKASNDNDVSVSYISQPAESPSSPAAMSTISSHSLHDIEMQRRQELLARKRAVLASRKSKQPSTTNLPTAPPADSAPPESTSAVSPDVDTFLESISASKAVDVPASTSSSEHATSLPKSDDAMDVDDIPGLGGLRVIERTMSPTDQLEALQLMSPSKEQSRSVKSPDCTMPSFTESSHSAIEKSDSVSSVGSSSSQSMIMDGQARRGTKRPVASDFVDLDTSTRLPTTNGKYNHGSTHYHHHATRRAGAIDFGSVNNGHRRCVIDLSDSEDEFRSEDNVWRRSKRSSFNTPGSSSTPPVIPTAPINPGVVKEPSLLEMEIERMKELIAKKELDRLRKLAVLLFHHS</sequence>
<feature type="non-terminal residue" evidence="2">
    <location>
        <position position="644"/>
    </location>
</feature>
<feature type="compositionally biased region" description="Polar residues" evidence="1">
    <location>
        <begin position="584"/>
        <end position="595"/>
    </location>
</feature>
<feature type="compositionally biased region" description="Polar residues" evidence="1">
    <location>
        <begin position="16"/>
        <end position="31"/>
    </location>
</feature>
<feature type="region of interest" description="Disordered" evidence="1">
    <location>
        <begin position="1"/>
        <end position="184"/>
    </location>
</feature>
<proteinExistence type="predicted"/>
<feature type="compositionally biased region" description="Low complexity" evidence="1">
    <location>
        <begin position="484"/>
        <end position="500"/>
    </location>
</feature>
<feature type="compositionally biased region" description="Polar residues" evidence="1">
    <location>
        <begin position="403"/>
        <end position="415"/>
    </location>
</feature>
<evidence type="ECO:0000313" key="3">
    <source>
        <dbReference type="Proteomes" id="UP000054549"/>
    </source>
</evidence>
<feature type="region of interest" description="Disordered" evidence="1">
    <location>
        <begin position="399"/>
        <end position="425"/>
    </location>
</feature>
<dbReference type="OrthoDB" id="3270652at2759"/>
<feature type="region of interest" description="Disordered" evidence="1">
    <location>
        <begin position="351"/>
        <end position="384"/>
    </location>
</feature>
<organism evidence="2 3">
    <name type="scientific">Amanita muscaria (strain Koide BX008)</name>
    <dbReference type="NCBI Taxonomy" id="946122"/>
    <lineage>
        <taxon>Eukaryota</taxon>
        <taxon>Fungi</taxon>
        <taxon>Dikarya</taxon>
        <taxon>Basidiomycota</taxon>
        <taxon>Agaricomycotina</taxon>
        <taxon>Agaricomycetes</taxon>
        <taxon>Agaricomycetidae</taxon>
        <taxon>Agaricales</taxon>
        <taxon>Pluteineae</taxon>
        <taxon>Amanitaceae</taxon>
        <taxon>Amanita</taxon>
    </lineage>
</organism>
<evidence type="ECO:0000256" key="1">
    <source>
        <dbReference type="SAM" id="MobiDB-lite"/>
    </source>
</evidence>
<dbReference type="AlphaFoldDB" id="A0A0C2SJ69"/>
<feature type="compositionally biased region" description="Basic and acidic residues" evidence="1">
    <location>
        <begin position="126"/>
        <end position="136"/>
    </location>
</feature>
<dbReference type="Proteomes" id="UP000054549">
    <property type="component" value="Unassembled WGS sequence"/>
</dbReference>
<name>A0A0C2SJ69_AMAMK</name>
<dbReference type="InParanoid" id="A0A0C2SJ69"/>